<dbReference type="InterPro" id="IPR011576">
    <property type="entry name" value="Pyridox_Oxase_N"/>
</dbReference>
<dbReference type="PANTHER" id="PTHR35176:SF11">
    <property type="entry name" value="PYRIDOXAMINE 5'-PHOSPHATE OXIDASE FAMILY PROTEIN"/>
    <property type="match status" value="1"/>
</dbReference>
<dbReference type="Pfam" id="PF01243">
    <property type="entry name" value="PNPOx_N"/>
    <property type="match status" value="1"/>
</dbReference>
<evidence type="ECO:0000256" key="1">
    <source>
        <dbReference type="ARBA" id="ARBA00023002"/>
    </source>
</evidence>
<keyword evidence="4" id="KW-1185">Reference proteome</keyword>
<dbReference type="NCBIfam" id="TIGR03666">
    <property type="entry name" value="Rv2061_F420"/>
    <property type="match status" value="1"/>
</dbReference>
<sequence>MTTPAFSDVYREKYLLLTTFTKDGKPKPTPVWGAPVGDRLLVITDDGSWKTKRINNTPRVTIQKCGVLGKPKGDPVEALARVLPKSQTRRVYDAVVKRYWWHAWWFVPHSIVRGGIDKVHIGLEITAAPASDSQPNSSSV</sequence>
<dbReference type="InterPro" id="IPR012349">
    <property type="entry name" value="Split_barrel_FMN-bd"/>
</dbReference>
<accession>A0AAD1HWK8</accession>
<name>A0AAD1HWK8_9MYCO</name>
<dbReference type="EMBL" id="AP022564">
    <property type="protein sequence ID" value="BBX21930.1"/>
    <property type="molecule type" value="Genomic_DNA"/>
</dbReference>
<dbReference type="GO" id="GO:0005829">
    <property type="term" value="C:cytosol"/>
    <property type="evidence" value="ECO:0007669"/>
    <property type="project" value="TreeGrafter"/>
</dbReference>
<proteinExistence type="predicted"/>
<dbReference type="RefSeq" id="WP_085262079.1">
    <property type="nucleotide sequence ID" value="NZ_AP022564.1"/>
</dbReference>
<dbReference type="SUPFAM" id="SSF50475">
    <property type="entry name" value="FMN-binding split barrel"/>
    <property type="match status" value="1"/>
</dbReference>
<dbReference type="Gene3D" id="2.30.110.10">
    <property type="entry name" value="Electron Transport, Fmn-binding Protein, Chain A"/>
    <property type="match status" value="1"/>
</dbReference>
<dbReference type="Proteomes" id="UP000467636">
    <property type="component" value="Chromosome"/>
</dbReference>
<dbReference type="InterPro" id="IPR019965">
    <property type="entry name" value="PPOX_F420-dep_Rv2061_put"/>
</dbReference>
<dbReference type="GO" id="GO:0016627">
    <property type="term" value="F:oxidoreductase activity, acting on the CH-CH group of donors"/>
    <property type="evidence" value="ECO:0007669"/>
    <property type="project" value="TreeGrafter"/>
</dbReference>
<reference evidence="3 4" key="1">
    <citation type="journal article" date="2019" name="Emerg. Microbes Infect.">
        <title>Comprehensive subspecies identification of 175 nontuberculous mycobacteria species based on 7547 genomic profiles.</title>
        <authorList>
            <person name="Matsumoto Y."/>
            <person name="Kinjo T."/>
            <person name="Motooka D."/>
            <person name="Nabeya D."/>
            <person name="Jung N."/>
            <person name="Uechi K."/>
            <person name="Horii T."/>
            <person name="Iida T."/>
            <person name="Fujita J."/>
            <person name="Nakamura S."/>
        </authorList>
    </citation>
    <scope>NUCLEOTIDE SEQUENCE [LARGE SCALE GENOMIC DNA]</scope>
    <source>
        <strain evidence="3 4">JCM 12143</strain>
    </source>
</reference>
<evidence type="ECO:0000313" key="4">
    <source>
        <dbReference type="Proteomes" id="UP000467636"/>
    </source>
</evidence>
<gene>
    <name evidence="3" type="ORF">MTER_13410</name>
</gene>
<dbReference type="InterPro" id="IPR052019">
    <property type="entry name" value="F420H2_bilvrd_red/Heme_oxyg"/>
</dbReference>
<evidence type="ECO:0000313" key="3">
    <source>
        <dbReference type="EMBL" id="BBX21930.1"/>
    </source>
</evidence>
<evidence type="ECO:0000259" key="2">
    <source>
        <dbReference type="Pfam" id="PF01243"/>
    </source>
</evidence>
<feature type="domain" description="Pyridoxamine 5'-phosphate oxidase N-terminal" evidence="2">
    <location>
        <begin position="11"/>
        <end position="86"/>
    </location>
</feature>
<keyword evidence="1" id="KW-0560">Oxidoreductase</keyword>
<dbReference type="AlphaFoldDB" id="A0AAD1HWK8"/>
<dbReference type="PANTHER" id="PTHR35176">
    <property type="entry name" value="HEME OXYGENASE HI_0854-RELATED"/>
    <property type="match status" value="1"/>
</dbReference>
<dbReference type="GO" id="GO:0070967">
    <property type="term" value="F:coenzyme F420 binding"/>
    <property type="evidence" value="ECO:0007669"/>
    <property type="project" value="TreeGrafter"/>
</dbReference>
<protein>
    <submittedName>
        <fullName evidence="3">PPOX class F420-dependent oxidoreductase</fullName>
    </submittedName>
</protein>
<organism evidence="3 4">
    <name type="scientific">Mycolicibacter terrae</name>
    <dbReference type="NCBI Taxonomy" id="1788"/>
    <lineage>
        <taxon>Bacteria</taxon>
        <taxon>Bacillati</taxon>
        <taxon>Actinomycetota</taxon>
        <taxon>Actinomycetes</taxon>
        <taxon>Mycobacteriales</taxon>
        <taxon>Mycobacteriaceae</taxon>
        <taxon>Mycolicibacter</taxon>
    </lineage>
</organism>